<dbReference type="GeneID" id="24122798"/>
<evidence type="ECO:0000313" key="2">
    <source>
        <dbReference type="EMBL" id="KDO35296.1"/>
    </source>
</evidence>
<dbReference type="OMA" id="IFHRDEQ"/>
<proteinExistence type="predicted"/>
<keyword evidence="3" id="KW-1185">Reference proteome</keyword>
<accession>A0A067D9H6</accession>
<evidence type="ECO:0000256" key="1">
    <source>
        <dbReference type="SAM" id="Phobius"/>
    </source>
</evidence>
<dbReference type="KEGG" id="spar:SPRG_00145"/>
<sequence length="103" mass="11603">MAARASQTVIKTWFSDPATYPIIGIITFAMSMSTFAGIRYLSNSPDVTFSKEKRGAIFHRDEQDGAAFRSHRVTVATLKLNPITREEAYAEFKQRQANPFITL</sequence>
<evidence type="ECO:0000313" key="3">
    <source>
        <dbReference type="Proteomes" id="UP000030745"/>
    </source>
</evidence>
<dbReference type="InterPro" id="IPR010530">
    <property type="entry name" value="B12D"/>
</dbReference>
<dbReference type="RefSeq" id="XP_012193643.1">
    <property type="nucleotide sequence ID" value="XM_012338253.1"/>
</dbReference>
<organism evidence="2 3">
    <name type="scientific">Saprolegnia parasitica (strain CBS 223.65)</name>
    <dbReference type="NCBI Taxonomy" id="695850"/>
    <lineage>
        <taxon>Eukaryota</taxon>
        <taxon>Sar</taxon>
        <taxon>Stramenopiles</taxon>
        <taxon>Oomycota</taxon>
        <taxon>Saprolegniomycetes</taxon>
        <taxon>Saprolegniales</taxon>
        <taxon>Saprolegniaceae</taxon>
        <taxon>Saprolegnia</taxon>
    </lineage>
</organism>
<name>A0A067D9H6_SAPPC</name>
<dbReference type="OrthoDB" id="70919at2759"/>
<dbReference type="EMBL" id="KK583189">
    <property type="protein sequence ID" value="KDO35296.1"/>
    <property type="molecule type" value="Genomic_DNA"/>
</dbReference>
<dbReference type="AlphaFoldDB" id="A0A067D9H6"/>
<dbReference type="Proteomes" id="UP000030745">
    <property type="component" value="Unassembled WGS sequence"/>
</dbReference>
<protein>
    <submittedName>
        <fullName evidence="2">Uncharacterized protein</fullName>
    </submittedName>
</protein>
<dbReference type="Pfam" id="PF06522">
    <property type="entry name" value="B12D"/>
    <property type="match status" value="1"/>
</dbReference>
<keyword evidence="1" id="KW-0472">Membrane</keyword>
<reference evidence="2 3" key="1">
    <citation type="journal article" date="2013" name="PLoS Genet.">
        <title>Distinctive expansion of potential virulence genes in the genome of the oomycete fish pathogen Saprolegnia parasitica.</title>
        <authorList>
            <person name="Jiang R.H."/>
            <person name="de Bruijn I."/>
            <person name="Haas B.J."/>
            <person name="Belmonte R."/>
            <person name="Lobach L."/>
            <person name="Christie J."/>
            <person name="van den Ackerveken G."/>
            <person name="Bottin A."/>
            <person name="Bulone V."/>
            <person name="Diaz-Moreno S.M."/>
            <person name="Dumas B."/>
            <person name="Fan L."/>
            <person name="Gaulin E."/>
            <person name="Govers F."/>
            <person name="Grenville-Briggs L.J."/>
            <person name="Horner N.R."/>
            <person name="Levin J.Z."/>
            <person name="Mammella M."/>
            <person name="Meijer H.J."/>
            <person name="Morris P."/>
            <person name="Nusbaum C."/>
            <person name="Oome S."/>
            <person name="Phillips A.J."/>
            <person name="van Rooyen D."/>
            <person name="Rzeszutek E."/>
            <person name="Saraiva M."/>
            <person name="Secombes C.J."/>
            <person name="Seidl M.F."/>
            <person name="Snel B."/>
            <person name="Stassen J.H."/>
            <person name="Sykes S."/>
            <person name="Tripathy S."/>
            <person name="van den Berg H."/>
            <person name="Vega-Arreguin J.C."/>
            <person name="Wawra S."/>
            <person name="Young S.K."/>
            <person name="Zeng Q."/>
            <person name="Dieguez-Uribeondo J."/>
            <person name="Russ C."/>
            <person name="Tyler B.M."/>
            <person name="van West P."/>
        </authorList>
    </citation>
    <scope>NUCLEOTIDE SEQUENCE [LARGE SCALE GENOMIC DNA]</scope>
    <source>
        <strain evidence="2 3">CBS 223.65</strain>
    </source>
</reference>
<gene>
    <name evidence="2" type="ORF">SPRG_00145</name>
</gene>
<keyword evidence="1" id="KW-0812">Transmembrane</keyword>
<dbReference type="VEuPathDB" id="FungiDB:SPRG_00145"/>
<keyword evidence="1" id="KW-1133">Transmembrane helix</keyword>
<feature type="transmembrane region" description="Helical" evidence="1">
    <location>
        <begin position="20"/>
        <end position="41"/>
    </location>
</feature>